<keyword evidence="3" id="KW-0677">Repeat</keyword>
<evidence type="ECO:0000256" key="5">
    <source>
        <dbReference type="ARBA" id="ARBA00022840"/>
    </source>
</evidence>
<dbReference type="InterPro" id="IPR027417">
    <property type="entry name" value="P-loop_NTPase"/>
</dbReference>
<evidence type="ECO:0000256" key="2">
    <source>
        <dbReference type="ARBA" id="ARBA00004229"/>
    </source>
</evidence>
<evidence type="ECO:0008006" key="9">
    <source>
        <dbReference type="Google" id="ProtNLM"/>
    </source>
</evidence>
<dbReference type="PANTHER" id="PTHR24223">
    <property type="entry name" value="ATP-BINDING CASSETTE SUB-FAMILY C"/>
    <property type="match status" value="1"/>
</dbReference>
<organism evidence="6">
    <name type="scientific">Guillardia theta (strain CCMP2712)</name>
    <name type="common">Cryptophyte</name>
    <dbReference type="NCBI Taxonomy" id="905079"/>
    <lineage>
        <taxon>Eukaryota</taxon>
        <taxon>Cryptophyceae</taxon>
        <taxon>Pyrenomonadales</taxon>
        <taxon>Geminigeraceae</taxon>
        <taxon>Guillardia</taxon>
    </lineage>
</organism>
<sequence>MLDEATASVDVQTDAHVQNTIKTRILAGGTSTMLVIAHRLSTVVDSSRILVMNQGYVQELDTPKNLLSSKSSAFSAMVDKMGAAAAEGLRRQCGASLPA</sequence>
<gene>
    <name evidence="6" type="ORF">GUITHDRAFT_101453</name>
</gene>
<evidence type="ECO:0000313" key="6">
    <source>
        <dbReference type="EMBL" id="EKX53005.1"/>
    </source>
</evidence>
<proteinExistence type="predicted"/>
<dbReference type="GO" id="GO:0042626">
    <property type="term" value="F:ATPase-coupled transmembrane transporter activity"/>
    <property type="evidence" value="ECO:0007669"/>
    <property type="project" value="TreeGrafter"/>
</dbReference>
<evidence type="ECO:0000256" key="4">
    <source>
        <dbReference type="ARBA" id="ARBA00022741"/>
    </source>
</evidence>
<dbReference type="STRING" id="905079.L1JXR4"/>
<accession>L1JXR4</accession>
<dbReference type="eggNOG" id="KOG0054">
    <property type="taxonomic scope" value="Eukaryota"/>
</dbReference>
<dbReference type="HOGENOM" id="CLU_000604_61_8_1"/>
<dbReference type="GeneID" id="17309833"/>
<name>L1JXR4_GUITC</name>
<keyword evidence="5" id="KW-0067">ATP-binding</keyword>
<reference evidence="6 8" key="1">
    <citation type="journal article" date="2012" name="Nature">
        <title>Algal genomes reveal evolutionary mosaicism and the fate of nucleomorphs.</title>
        <authorList>
            <consortium name="DOE Joint Genome Institute"/>
            <person name="Curtis B.A."/>
            <person name="Tanifuji G."/>
            <person name="Burki F."/>
            <person name="Gruber A."/>
            <person name="Irimia M."/>
            <person name="Maruyama S."/>
            <person name="Arias M.C."/>
            <person name="Ball S.G."/>
            <person name="Gile G.H."/>
            <person name="Hirakawa Y."/>
            <person name="Hopkins J.F."/>
            <person name="Kuo A."/>
            <person name="Rensing S.A."/>
            <person name="Schmutz J."/>
            <person name="Symeonidi A."/>
            <person name="Elias M."/>
            <person name="Eveleigh R.J."/>
            <person name="Herman E.K."/>
            <person name="Klute M.J."/>
            <person name="Nakayama T."/>
            <person name="Obornik M."/>
            <person name="Reyes-Prieto A."/>
            <person name="Armbrust E.V."/>
            <person name="Aves S.J."/>
            <person name="Beiko R.G."/>
            <person name="Coutinho P."/>
            <person name="Dacks J.B."/>
            <person name="Durnford D.G."/>
            <person name="Fast N.M."/>
            <person name="Green B.R."/>
            <person name="Grisdale C.J."/>
            <person name="Hempel F."/>
            <person name="Henrissat B."/>
            <person name="Hoppner M.P."/>
            <person name="Ishida K."/>
            <person name="Kim E."/>
            <person name="Koreny L."/>
            <person name="Kroth P.G."/>
            <person name="Liu Y."/>
            <person name="Malik S.B."/>
            <person name="Maier U.G."/>
            <person name="McRose D."/>
            <person name="Mock T."/>
            <person name="Neilson J.A."/>
            <person name="Onodera N.T."/>
            <person name="Poole A.M."/>
            <person name="Pritham E.J."/>
            <person name="Richards T.A."/>
            <person name="Rocap G."/>
            <person name="Roy S.W."/>
            <person name="Sarai C."/>
            <person name="Schaack S."/>
            <person name="Shirato S."/>
            <person name="Slamovits C.H."/>
            <person name="Spencer D.F."/>
            <person name="Suzuki S."/>
            <person name="Worden A.Z."/>
            <person name="Zauner S."/>
            <person name="Barry K."/>
            <person name="Bell C."/>
            <person name="Bharti A.K."/>
            <person name="Crow J.A."/>
            <person name="Grimwood J."/>
            <person name="Kramer R."/>
            <person name="Lindquist E."/>
            <person name="Lucas S."/>
            <person name="Salamov A."/>
            <person name="McFadden G.I."/>
            <person name="Lane C.E."/>
            <person name="Keeling P.J."/>
            <person name="Gray M.W."/>
            <person name="Grigoriev I.V."/>
            <person name="Archibald J.M."/>
        </authorList>
    </citation>
    <scope>NUCLEOTIDE SEQUENCE</scope>
    <source>
        <strain evidence="6 8">CCMP2712</strain>
    </source>
</reference>
<dbReference type="GO" id="GO:0009507">
    <property type="term" value="C:chloroplast"/>
    <property type="evidence" value="ECO:0007669"/>
    <property type="project" value="UniProtKB-SubCell"/>
</dbReference>
<evidence type="ECO:0000313" key="8">
    <source>
        <dbReference type="Proteomes" id="UP000011087"/>
    </source>
</evidence>
<dbReference type="GO" id="GO:0016020">
    <property type="term" value="C:membrane"/>
    <property type="evidence" value="ECO:0007669"/>
    <property type="project" value="TreeGrafter"/>
</dbReference>
<keyword evidence="4" id="KW-0547">Nucleotide-binding</keyword>
<dbReference type="EnsemblProtists" id="EKX53005">
    <property type="protein sequence ID" value="EKX53005"/>
    <property type="gene ID" value="GUITHDRAFT_101453"/>
</dbReference>
<dbReference type="OMA" id="HEMCEDA"/>
<comment type="subcellular location">
    <subcellularLocation>
        <location evidence="1">Endomembrane system</location>
        <topology evidence="1">Multi-pass membrane protein</topology>
    </subcellularLocation>
    <subcellularLocation>
        <location evidence="2">Plastid</location>
        <location evidence="2">Chloroplast</location>
    </subcellularLocation>
</comment>
<dbReference type="PaxDb" id="55529-EKX53005"/>
<dbReference type="GO" id="GO:0005524">
    <property type="term" value="F:ATP binding"/>
    <property type="evidence" value="ECO:0007669"/>
    <property type="project" value="UniProtKB-KW"/>
</dbReference>
<dbReference type="Proteomes" id="UP000011087">
    <property type="component" value="Unassembled WGS sequence"/>
</dbReference>
<dbReference type="AlphaFoldDB" id="L1JXR4"/>
<dbReference type="RefSeq" id="XP_005839985.1">
    <property type="nucleotide sequence ID" value="XM_005839928.1"/>
</dbReference>
<dbReference type="SUPFAM" id="SSF52540">
    <property type="entry name" value="P-loop containing nucleoside triphosphate hydrolases"/>
    <property type="match status" value="1"/>
</dbReference>
<evidence type="ECO:0000256" key="1">
    <source>
        <dbReference type="ARBA" id="ARBA00004127"/>
    </source>
</evidence>
<dbReference type="KEGG" id="gtt:GUITHDRAFT_101453"/>
<dbReference type="OrthoDB" id="10263434at2759"/>
<evidence type="ECO:0000256" key="3">
    <source>
        <dbReference type="ARBA" id="ARBA00022737"/>
    </source>
</evidence>
<dbReference type="Gene3D" id="3.40.50.300">
    <property type="entry name" value="P-loop containing nucleotide triphosphate hydrolases"/>
    <property type="match status" value="1"/>
</dbReference>
<reference evidence="8" key="2">
    <citation type="submission" date="2012-11" db="EMBL/GenBank/DDBJ databases">
        <authorList>
            <person name="Kuo A."/>
            <person name="Curtis B.A."/>
            <person name="Tanifuji G."/>
            <person name="Burki F."/>
            <person name="Gruber A."/>
            <person name="Irimia M."/>
            <person name="Maruyama S."/>
            <person name="Arias M.C."/>
            <person name="Ball S.G."/>
            <person name="Gile G.H."/>
            <person name="Hirakawa Y."/>
            <person name="Hopkins J.F."/>
            <person name="Rensing S.A."/>
            <person name="Schmutz J."/>
            <person name="Symeonidi A."/>
            <person name="Elias M."/>
            <person name="Eveleigh R.J."/>
            <person name="Herman E.K."/>
            <person name="Klute M.J."/>
            <person name="Nakayama T."/>
            <person name="Obornik M."/>
            <person name="Reyes-Prieto A."/>
            <person name="Armbrust E.V."/>
            <person name="Aves S.J."/>
            <person name="Beiko R.G."/>
            <person name="Coutinho P."/>
            <person name="Dacks J.B."/>
            <person name="Durnford D.G."/>
            <person name="Fast N.M."/>
            <person name="Green B.R."/>
            <person name="Grisdale C."/>
            <person name="Hempe F."/>
            <person name="Henrissat B."/>
            <person name="Hoppner M.P."/>
            <person name="Ishida K.-I."/>
            <person name="Kim E."/>
            <person name="Koreny L."/>
            <person name="Kroth P.G."/>
            <person name="Liu Y."/>
            <person name="Malik S.-B."/>
            <person name="Maier U.G."/>
            <person name="McRose D."/>
            <person name="Mock T."/>
            <person name="Neilson J.A."/>
            <person name="Onodera N.T."/>
            <person name="Poole A.M."/>
            <person name="Pritham E.J."/>
            <person name="Richards T.A."/>
            <person name="Rocap G."/>
            <person name="Roy S.W."/>
            <person name="Sarai C."/>
            <person name="Schaack S."/>
            <person name="Shirato S."/>
            <person name="Slamovits C.H."/>
            <person name="Spencer D.F."/>
            <person name="Suzuki S."/>
            <person name="Worden A.Z."/>
            <person name="Zauner S."/>
            <person name="Barry K."/>
            <person name="Bell C."/>
            <person name="Bharti A.K."/>
            <person name="Crow J.A."/>
            <person name="Grimwood J."/>
            <person name="Kramer R."/>
            <person name="Lindquist E."/>
            <person name="Lucas S."/>
            <person name="Salamov A."/>
            <person name="McFadden G.I."/>
            <person name="Lane C.E."/>
            <person name="Keeling P.J."/>
            <person name="Gray M.W."/>
            <person name="Grigoriev I.V."/>
            <person name="Archibald J.M."/>
        </authorList>
    </citation>
    <scope>NUCLEOTIDE SEQUENCE</scope>
    <source>
        <strain evidence="8">CCMP2712</strain>
    </source>
</reference>
<protein>
    <recommendedName>
        <fullName evidence="9">ABC transporter domain-containing protein</fullName>
    </recommendedName>
</protein>
<dbReference type="EMBL" id="JH992971">
    <property type="protein sequence ID" value="EKX53005.1"/>
    <property type="molecule type" value="Genomic_DNA"/>
</dbReference>
<evidence type="ECO:0000313" key="7">
    <source>
        <dbReference type="EnsemblProtists" id="EKX53005"/>
    </source>
</evidence>
<dbReference type="PANTHER" id="PTHR24223:SF443">
    <property type="entry name" value="MULTIDRUG-RESISTANCE LIKE PROTEIN 1, ISOFORM I"/>
    <property type="match status" value="1"/>
</dbReference>
<dbReference type="GO" id="GO:0012505">
    <property type="term" value="C:endomembrane system"/>
    <property type="evidence" value="ECO:0007669"/>
    <property type="project" value="UniProtKB-SubCell"/>
</dbReference>
<reference evidence="7" key="3">
    <citation type="submission" date="2015-06" db="UniProtKB">
        <authorList>
            <consortium name="EnsemblProtists"/>
        </authorList>
    </citation>
    <scope>IDENTIFICATION</scope>
</reference>
<keyword evidence="8" id="KW-1185">Reference proteome</keyword>
<dbReference type="InterPro" id="IPR050173">
    <property type="entry name" value="ABC_transporter_C-like"/>
</dbReference>